<comment type="caution">
    <text evidence="1">The sequence shown here is derived from an EMBL/GenBank/DDBJ whole genome shotgun (WGS) entry which is preliminary data.</text>
</comment>
<accession>A0A426XL87</accession>
<dbReference type="AlphaFoldDB" id="A0A426XL87"/>
<reference evidence="1 2" key="1">
    <citation type="journal article" date="2014" name="Agronomy (Basel)">
        <title>A Draft Genome Sequence for Ensete ventricosum, the Drought-Tolerant Tree Against Hunger.</title>
        <authorList>
            <person name="Harrison J."/>
            <person name="Moore K.A."/>
            <person name="Paszkiewicz K."/>
            <person name="Jones T."/>
            <person name="Grant M."/>
            <person name="Ambacheew D."/>
            <person name="Muzemil S."/>
            <person name="Studholme D.J."/>
        </authorList>
    </citation>
    <scope>NUCLEOTIDE SEQUENCE [LARGE SCALE GENOMIC DNA]</scope>
</reference>
<evidence type="ECO:0000313" key="2">
    <source>
        <dbReference type="Proteomes" id="UP000287651"/>
    </source>
</evidence>
<proteinExistence type="predicted"/>
<evidence type="ECO:0000313" key="1">
    <source>
        <dbReference type="EMBL" id="RRT40237.1"/>
    </source>
</evidence>
<protein>
    <submittedName>
        <fullName evidence="1">Uncharacterized protein</fullName>
    </submittedName>
</protein>
<organism evidence="1 2">
    <name type="scientific">Ensete ventricosum</name>
    <name type="common">Abyssinian banana</name>
    <name type="synonym">Musa ensete</name>
    <dbReference type="NCBI Taxonomy" id="4639"/>
    <lineage>
        <taxon>Eukaryota</taxon>
        <taxon>Viridiplantae</taxon>
        <taxon>Streptophyta</taxon>
        <taxon>Embryophyta</taxon>
        <taxon>Tracheophyta</taxon>
        <taxon>Spermatophyta</taxon>
        <taxon>Magnoliopsida</taxon>
        <taxon>Liliopsida</taxon>
        <taxon>Zingiberales</taxon>
        <taxon>Musaceae</taxon>
        <taxon>Ensete</taxon>
    </lineage>
</organism>
<gene>
    <name evidence="1" type="ORF">B296_00058634</name>
</gene>
<dbReference type="EMBL" id="AMZH03019537">
    <property type="protein sequence ID" value="RRT40237.1"/>
    <property type="molecule type" value="Genomic_DNA"/>
</dbReference>
<dbReference type="Proteomes" id="UP000287651">
    <property type="component" value="Unassembled WGS sequence"/>
</dbReference>
<sequence>MEKMIIKDGKWLRGLDFYLQNYPQATILGHTTNMKGGLNTRGSSCHPPGEKKVSVTASPLHMDMHLSHICAIIVGQLFMRFPLEDRKSSAAQGMIDRITTAEIGDRQRWKKTMAMQVNSCQRLKWGTNLSSLSTDGIASVLSVYHWQKIMSGNYDSTW</sequence>
<name>A0A426XL87_ENSVE</name>